<evidence type="ECO:0000256" key="4">
    <source>
        <dbReference type="ARBA" id="ARBA00022840"/>
    </source>
</evidence>
<dbReference type="Pfam" id="PF07714">
    <property type="entry name" value="PK_Tyr_Ser-Thr"/>
    <property type="match status" value="1"/>
</dbReference>
<reference evidence="5 6" key="2">
    <citation type="submission" date="2017-09" db="EMBL/GenBank/DDBJ databases">
        <title>Extensive intraspecific genome diversity in a model arbuscular mycorrhizal fungus.</title>
        <authorList>
            <person name="Chen E.C."/>
            <person name="Morin E."/>
            <person name="Beaudet D."/>
            <person name="Noel J."/>
            <person name="Ndikumana S."/>
            <person name="Charron P."/>
            <person name="St-Onge C."/>
            <person name="Giorgi J."/>
            <person name="Grigoriev I.V."/>
            <person name="Roux C."/>
            <person name="Martin F.M."/>
            <person name="Corradi N."/>
        </authorList>
    </citation>
    <scope>NUCLEOTIDE SEQUENCE [LARGE SCALE GENOMIC DNA]</scope>
    <source>
        <strain evidence="5 6">A5</strain>
    </source>
</reference>
<dbReference type="PROSITE" id="PS50011">
    <property type="entry name" value="PROTEIN_KINASE_DOM"/>
    <property type="match status" value="1"/>
</dbReference>
<dbReference type="InterPro" id="IPR051681">
    <property type="entry name" value="Ser/Thr_Kinases-Pseudokinases"/>
</dbReference>
<evidence type="ECO:0000256" key="2">
    <source>
        <dbReference type="ARBA" id="ARBA00022741"/>
    </source>
</evidence>
<dbReference type="Proteomes" id="UP000232722">
    <property type="component" value="Unassembled WGS sequence"/>
</dbReference>
<dbReference type="InterPro" id="IPR011009">
    <property type="entry name" value="Kinase-like_dom_sf"/>
</dbReference>
<evidence type="ECO:0000256" key="3">
    <source>
        <dbReference type="ARBA" id="ARBA00022777"/>
    </source>
</evidence>
<dbReference type="AlphaFoldDB" id="A0A2I1DTP7"/>
<dbReference type="GO" id="GO:0005524">
    <property type="term" value="F:ATP binding"/>
    <property type="evidence" value="ECO:0007669"/>
    <property type="project" value="UniProtKB-KW"/>
</dbReference>
<gene>
    <name evidence="5" type="ORF">RhiirA5_396147</name>
</gene>
<sequence length="408" mass="46809">MSLSLETSVSLEHSELRETYGKCSLCKRQRIATMWCEKCDIMNLKECFPNWTSRNSIIDEFIRFTQLNAKESMDYLEWIDFNQFDLIKNINDKGAFSSIYSAVWMEGPRWNLDEEAEIWNRTGPINVILKRLDNSHNISQEFVDQLYRYHKCLKSGALADCFGITKDPTSCYMLVMRYYKNGSLYSYLKETLGVLCWRDIVDMLWSISVGLKYIHEHDLVHGHLHGGNILVESDVNSVDTKITDTGLHGPVDKQLSPKQIYGVIPFVAPEIFNGNTPTKESDIYSFGMVMWMLSAGVRPYYDRPHNKQLIQEICLGLRPSVVNGTPPVFSSLMLQCLDANPSNRPTASQLDECLGDWVTAICDNPDPSELSDQFDAAEEIKFSNLENFNTFSNDEKAIYFSRPLWLID</sequence>
<dbReference type="VEuPathDB" id="FungiDB:FUN_025500"/>
<dbReference type="PRINTS" id="PR00109">
    <property type="entry name" value="TYRKINASE"/>
</dbReference>
<proteinExistence type="predicted"/>
<dbReference type="InterPro" id="IPR000719">
    <property type="entry name" value="Prot_kinase_dom"/>
</dbReference>
<accession>A0A2I1DTP7</accession>
<dbReference type="InterPro" id="IPR001245">
    <property type="entry name" value="Ser-Thr/Tyr_kinase_cat_dom"/>
</dbReference>
<dbReference type="GO" id="GO:0004674">
    <property type="term" value="F:protein serine/threonine kinase activity"/>
    <property type="evidence" value="ECO:0007669"/>
    <property type="project" value="TreeGrafter"/>
</dbReference>
<keyword evidence="2" id="KW-0547">Nucleotide-binding</keyword>
<evidence type="ECO:0000256" key="1">
    <source>
        <dbReference type="ARBA" id="ARBA00022679"/>
    </source>
</evidence>
<name>A0A2I1DTP7_9GLOM</name>
<dbReference type="OrthoDB" id="346907at2759"/>
<dbReference type="PANTHER" id="PTHR44329">
    <property type="entry name" value="SERINE/THREONINE-PROTEIN KINASE TNNI3K-RELATED"/>
    <property type="match status" value="1"/>
</dbReference>
<dbReference type="EMBL" id="LLXJ01000180">
    <property type="protein sequence ID" value="PKC13605.1"/>
    <property type="molecule type" value="Genomic_DNA"/>
</dbReference>
<keyword evidence="4" id="KW-0067">ATP-binding</keyword>
<dbReference type="VEuPathDB" id="FungiDB:RhiirFUN_024895"/>
<organism evidence="5 6">
    <name type="scientific">Rhizophagus irregularis</name>
    <dbReference type="NCBI Taxonomy" id="588596"/>
    <lineage>
        <taxon>Eukaryota</taxon>
        <taxon>Fungi</taxon>
        <taxon>Fungi incertae sedis</taxon>
        <taxon>Mucoromycota</taxon>
        <taxon>Glomeromycotina</taxon>
        <taxon>Glomeromycetes</taxon>
        <taxon>Glomerales</taxon>
        <taxon>Glomeraceae</taxon>
        <taxon>Rhizophagus</taxon>
    </lineage>
</organism>
<dbReference type="PANTHER" id="PTHR44329:SF288">
    <property type="entry name" value="MITOGEN-ACTIVATED PROTEIN KINASE KINASE KINASE 20"/>
    <property type="match status" value="1"/>
</dbReference>
<keyword evidence="1" id="KW-0808">Transferase</keyword>
<evidence type="ECO:0000313" key="6">
    <source>
        <dbReference type="Proteomes" id="UP000232722"/>
    </source>
</evidence>
<evidence type="ECO:0000313" key="5">
    <source>
        <dbReference type="EMBL" id="PKC13605.1"/>
    </source>
</evidence>
<reference evidence="5 6" key="1">
    <citation type="submission" date="2016-04" db="EMBL/GenBank/DDBJ databases">
        <title>Genome analyses suggest a sexual origin of heterokaryosis in a supposedly ancient asexual fungus.</title>
        <authorList>
            <person name="Ropars J."/>
            <person name="Sedzielewska K."/>
            <person name="Noel J."/>
            <person name="Charron P."/>
            <person name="Farinelli L."/>
            <person name="Marton T."/>
            <person name="Kruger M."/>
            <person name="Pelin A."/>
            <person name="Brachmann A."/>
            <person name="Corradi N."/>
        </authorList>
    </citation>
    <scope>NUCLEOTIDE SEQUENCE [LARGE SCALE GENOMIC DNA]</scope>
    <source>
        <strain evidence="5 6">A5</strain>
    </source>
</reference>
<dbReference type="VEuPathDB" id="FungiDB:RhiirA1_532090"/>
<keyword evidence="3 5" id="KW-0418">Kinase</keyword>
<comment type="caution">
    <text evidence="5">The sequence shown here is derived from an EMBL/GenBank/DDBJ whole genome shotgun (WGS) entry which is preliminary data.</text>
</comment>
<protein>
    <submittedName>
        <fullName evidence="5">Kinase-like protein</fullName>
    </submittedName>
</protein>
<dbReference type="SMR" id="A0A2I1DTP7"/>
<dbReference type="Gene3D" id="1.10.510.10">
    <property type="entry name" value="Transferase(Phosphotransferase) domain 1"/>
    <property type="match status" value="1"/>
</dbReference>
<dbReference type="SUPFAM" id="SSF56112">
    <property type="entry name" value="Protein kinase-like (PK-like)"/>
    <property type="match status" value="1"/>
</dbReference>